<dbReference type="PROSITE" id="PS51352">
    <property type="entry name" value="THIOREDOXIN_2"/>
    <property type="match status" value="1"/>
</dbReference>
<dbReference type="InterPro" id="IPR036249">
    <property type="entry name" value="Thioredoxin-like_sf"/>
</dbReference>
<dbReference type="GO" id="GO:0045454">
    <property type="term" value="P:cell redox homeostasis"/>
    <property type="evidence" value="ECO:0007669"/>
    <property type="project" value="TreeGrafter"/>
</dbReference>
<feature type="chain" id="PRO_5037416917" evidence="1">
    <location>
        <begin position="25"/>
        <end position="129"/>
    </location>
</feature>
<feature type="domain" description="Thioredoxin" evidence="2">
    <location>
        <begin position="13"/>
        <end position="129"/>
    </location>
</feature>
<dbReference type="InterPro" id="IPR013766">
    <property type="entry name" value="Thioredoxin_domain"/>
</dbReference>
<dbReference type="AlphaFoldDB" id="A0A940Y6D2"/>
<dbReference type="Proteomes" id="UP000676246">
    <property type="component" value="Unassembled WGS sequence"/>
</dbReference>
<dbReference type="Pfam" id="PF00085">
    <property type="entry name" value="Thioredoxin"/>
    <property type="match status" value="1"/>
</dbReference>
<keyword evidence="1" id="KW-0732">Signal</keyword>
<keyword evidence="4" id="KW-1185">Reference proteome</keyword>
<dbReference type="Gene3D" id="3.40.30.10">
    <property type="entry name" value="Glutaredoxin"/>
    <property type="match status" value="1"/>
</dbReference>
<evidence type="ECO:0000256" key="1">
    <source>
        <dbReference type="SAM" id="SignalP"/>
    </source>
</evidence>
<proteinExistence type="predicted"/>
<dbReference type="PANTHER" id="PTHR43601">
    <property type="entry name" value="THIOREDOXIN, MITOCHONDRIAL"/>
    <property type="match status" value="1"/>
</dbReference>
<evidence type="ECO:0000259" key="2">
    <source>
        <dbReference type="PROSITE" id="PS51352"/>
    </source>
</evidence>
<evidence type="ECO:0000313" key="3">
    <source>
        <dbReference type="EMBL" id="MBQ0929110.1"/>
    </source>
</evidence>
<comment type="caution">
    <text evidence="3">The sequence shown here is derived from an EMBL/GenBank/DDBJ whole genome shotgun (WGS) entry which is preliminary data.</text>
</comment>
<gene>
    <name evidence="3" type="ORF">KAK03_01335</name>
</gene>
<organism evidence="3 4">
    <name type="scientific">Ideonella alba</name>
    <dbReference type="NCBI Taxonomy" id="2824118"/>
    <lineage>
        <taxon>Bacteria</taxon>
        <taxon>Pseudomonadati</taxon>
        <taxon>Pseudomonadota</taxon>
        <taxon>Betaproteobacteria</taxon>
        <taxon>Burkholderiales</taxon>
        <taxon>Sphaerotilaceae</taxon>
        <taxon>Ideonella</taxon>
    </lineage>
</organism>
<evidence type="ECO:0000313" key="4">
    <source>
        <dbReference type="Proteomes" id="UP000676246"/>
    </source>
</evidence>
<name>A0A940Y6D2_9BURK</name>
<dbReference type="CDD" id="cd02947">
    <property type="entry name" value="TRX_family"/>
    <property type="match status" value="1"/>
</dbReference>
<reference evidence="3 4" key="1">
    <citation type="submission" date="2021-04" db="EMBL/GenBank/DDBJ databases">
        <title>The genome sequence of Ideonella sp. 3Y2.</title>
        <authorList>
            <person name="Liu Y."/>
        </authorList>
    </citation>
    <scope>NUCLEOTIDE SEQUENCE [LARGE SCALE GENOMIC DNA]</scope>
    <source>
        <strain evidence="3 4">3Y2</strain>
    </source>
</reference>
<dbReference type="SUPFAM" id="SSF52833">
    <property type="entry name" value="Thioredoxin-like"/>
    <property type="match status" value="1"/>
</dbReference>
<dbReference type="EMBL" id="JAGQDD010000001">
    <property type="protein sequence ID" value="MBQ0929110.1"/>
    <property type="molecule type" value="Genomic_DNA"/>
</dbReference>
<feature type="signal peptide" evidence="1">
    <location>
        <begin position="1"/>
        <end position="24"/>
    </location>
</feature>
<dbReference type="PANTHER" id="PTHR43601:SF3">
    <property type="entry name" value="THIOREDOXIN, MITOCHONDRIAL"/>
    <property type="match status" value="1"/>
</dbReference>
<sequence length="129" mass="14020">MNRRWLLGSLFAAALSTLAPLAQALETLPYTAQALAAAQQAGQPVALHFHADWCPTCRQQTTVLKQLKADPALKLTVLVVNYDNEKDLRKALQVRTQSTVIVYRGATEKARIAGETAPDKIRAALQAAL</sequence>
<accession>A0A940Y6D2</accession>
<protein>
    <submittedName>
        <fullName evidence="3">Thioredoxin family protein</fullName>
    </submittedName>
</protein>